<dbReference type="EMBL" id="AOIP01000015">
    <property type="protein sequence ID" value="ELZ07434.1"/>
    <property type="molecule type" value="Genomic_DNA"/>
</dbReference>
<reference evidence="1 2" key="1">
    <citation type="journal article" date="2014" name="PLoS Genet.">
        <title>Phylogenetically driven sequencing of extremely halophilic archaea reveals strategies for static and dynamic osmo-response.</title>
        <authorList>
            <person name="Becker E.A."/>
            <person name="Seitzer P.M."/>
            <person name="Tritt A."/>
            <person name="Larsen D."/>
            <person name="Krusor M."/>
            <person name="Yao A.I."/>
            <person name="Wu D."/>
            <person name="Madern D."/>
            <person name="Eisen J.A."/>
            <person name="Darling A.E."/>
            <person name="Facciotti M.T."/>
        </authorList>
    </citation>
    <scope>NUCLEOTIDE SEQUENCE [LARGE SCALE GENOMIC DNA]</scope>
    <source>
        <strain evidence="1 2">DSM 13077</strain>
    </source>
</reference>
<keyword evidence="2" id="KW-1185">Reference proteome</keyword>
<evidence type="ECO:0000313" key="2">
    <source>
        <dbReference type="Proteomes" id="UP000011591"/>
    </source>
</evidence>
<organism evidence="1 2">
    <name type="scientific">Natrialba aegyptia DSM 13077</name>
    <dbReference type="NCBI Taxonomy" id="1227491"/>
    <lineage>
        <taxon>Archaea</taxon>
        <taxon>Methanobacteriati</taxon>
        <taxon>Methanobacteriota</taxon>
        <taxon>Stenosarchaea group</taxon>
        <taxon>Halobacteria</taxon>
        <taxon>Halobacteriales</taxon>
        <taxon>Natrialbaceae</taxon>
        <taxon>Natrialba</taxon>
    </lineage>
</organism>
<proteinExistence type="predicted"/>
<sequence length="71" mass="7491">MFGAVSVELISVPVPVPFPFPDQFGVAVESDFDHDSLDFRRVPFAVASGDRARATAGKLLLGPFVVNGGTV</sequence>
<dbReference type="Proteomes" id="UP000011591">
    <property type="component" value="Unassembled WGS sequence"/>
</dbReference>
<name>M0BCQ6_9EURY</name>
<comment type="caution">
    <text evidence="1">The sequence shown here is derived from an EMBL/GenBank/DDBJ whole genome shotgun (WGS) entry which is preliminary data.</text>
</comment>
<protein>
    <submittedName>
        <fullName evidence="1">Uncharacterized protein</fullName>
    </submittedName>
</protein>
<gene>
    <name evidence="1" type="ORF">C480_05241</name>
</gene>
<dbReference type="PATRIC" id="fig|1227491.4.peg.1075"/>
<evidence type="ECO:0000313" key="1">
    <source>
        <dbReference type="EMBL" id="ELZ07434.1"/>
    </source>
</evidence>
<accession>M0BCQ6</accession>
<dbReference type="AlphaFoldDB" id="M0BCQ6"/>